<evidence type="ECO:0000313" key="2">
    <source>
        <dbReference type="Proteomes" id="UP000003688"/>
    </source>
</evidence>
<protein>
    <submittedName>
        <fullName evidence="1">Uncharacterized protein</fullName>
    </submittedName>
</protein>
<comment type="caution">
    <text evidence="1">The sequence shown here is derived from an EMBL/GenBank/DDBJ whole genome shotgun (WGS) entry which is preliminary data.</text>
</comment>
<evidence type="ECO:0000313" key="1">
    <source>
        <dbReference type="EMBL" id="EEF58477.1"/>
    </source>
</evidence>
<dbReference type="AlphaFoldDB" id="B9XP11"/>
<proteinExistence type="predicted"/>
<keyword evidence="2" id="KW-1185">Reference proteome</keyword>
<dbReference type="Proteomes" id="UP000003688">
    <property type="component" value="Unassembled WGS sequence"/>
</dbReference>
<accession>B9XP11</accession>
<dbReference type="OrthoDB" id="204492at2"/>
<dbReference type="EMBL" id="ABOX02000043">
    <property type="protein sequence ID" value="EEF58477.1"/>
    <property type="molecule type" value="Genomic_DNA"/>
</dbReference>
<organism evidence="1 2">
    <name type="scientific">Pedosphaera parvula (strain Ellin514)</name>
    <dbReference type="NCBI Taxonomy" id="320771"/>
    <lineage>
        <taxon>Bacteria</taxon>
        <taxon>Pseudomonadati</taxon>
        <taxon>Verrucomicrobiota</taxon>
        <taxon>Pedosphaerae</taxon>
        <taxon>Pedosphaerales</taxon>
        <taxon>Pedosphaeraceae</taxon>
        <taxon>Pedosphaera</taxon>
    </lineage>
</organism>
<dbReference type="RefSeq" id="WP_007417547.1">
    <property type="nucleotide sequence ID" value="NZ_ABOX02000043.1"/>
</dbReference>
<gene>
    <name evidence="1" type="ORF">Cflav_PD1100</name>
</gene>
<reference evidence="1 2" key="1">
    <citation type="journal article" date="2011" name="J. Bacteriol.">
        <title>Genome sequence of 'Pedosphaera parvula' Ellin514, an aerobic Verrucomicrobial isolate from pasture soil.</title>
        <authorList>
            <person name="Kant R."/>
            <person name="van Passel M.W."/>
            <person name="Sangwan P."/>
            <person name="Palva A."/>
            <person name="Lucas S."/>
            <person name="Copeland A."/>
            <person name="Lapidus A."/>
            <person name="Glavina Del Rio T."/>
            <person name="Dalin E."/>
            <person name="Tice H."/>
            <person name="Bruce D."/>
            <person name="Goodwin L."/>
            <person name="Pitluck S."/>
            <person name="Chertkov O."/>
            <person name="Larimer F.W."/>
            <person name="Land M.L."/>
            <person name="Hauser L."/>
            <person name="Brettin T.S."/>
            <person name="Detter J.C."/>
            <person name="Han S."/>
            <person name="de Vos W.M."/>
            <person name="Janssen P.H."/>
            <person name="Smidt H."/>
        </authorList>
    </citation>
    <scope>NUCLEOTIDE SEQUENCE [LARGE SCALE GENOMIC DNA]</scope>
    <source>
        <strain evidence="1 2">Ellin514</strain>
    </source>
</reference>
<name>B9XP11_PEDPL</name>
<sequence length="83" mass="9401">MSERRNGKIARLPNEVREKVNQMLEDGVTYPKIVEHLAGLGHKDVSEMAAMGISNGDFRVSNGMLGRWNMECRMANFKCQMKS</sequence>